<dbReference type="OrthoDB" id="638952at2759"/>
<keyword evidence="12" id="KW-1185">Reference proteome</keyword>
<evidence type="ECO:0000256" key="4">
    <source>
        <dbReference type="ARBA" id="ARBA00023155"/>
    </source>
</evidence>
<feature type="domain" description="Homeobox" evidence="10">
    <location>
        <begin position="1"/>
        <end position="44"/>
    </location>
</feature>
<evidence type="ECO:0000313" key="11">
    <source>
        <dbReference type="EMBL" id="CAD6236691.1"/>
    </source>
</evidence>
<dbReference type="SUPFAM" id="SSF46689">
    <property type="entry name" value="Homeodomain-like"/>
    <property type="match status" value="1"/>
</dbReference>
<evidence type="ECO:0000256" key="8">
    <source>
        <dbReference type="RuleBase" id="RU000682"/>
    </source>
</evidence>
<name>A0A811P9E5_9POAL</name>
<proteinExistence type="predicted"/>
<evidence type="ECO:0000256" key="2">
    <source>
        <dbReference type="ARBA" id="ARBA00023015"/>
    </source>
</evidence>
<dbReference type="PRINTS" id="PR00031">
    <property type="entry name" value="HTHREPRESSR"/>
</dbReference>
<evidence type="ECO:0000256" key="7">
    <source>
        <dbReference type="PROSITE-ProRule" id="PRU00108"/>
    </source>
</evidence>
<evidence type="ECO:0000256" key="9">
    <source>
        <dbReference type="SAM" id="MobiDB-lite"/>
    </source>
</evidence>
<dbReference type="Pfam" id="PF00046">
    <property type="entry name" value="Homeodomain"/>
    <property type="match status" value="1"/>
</dbReference>
<feature type="region of interest" description="Disordered" evidence="9">
    <location>
        <begin position="1"/>
        <end position="21"/>
    </location>
</feature>
<evidence type="ECO:0000256" key="1">
    <source>
        <dbReference type="ARBA" id="ARBA00004123"/>
    </source>
</evidence>
<comment type="caution">
    <text evidence="11">The sequence shown here is derived from an EMBL/GenBank/DDBJ whole genome shotgun (WGS) entry which is preliminary data.</text>
</comment>
<dbReference type="InterPro" id="IPR000047">
    <property type="entry name" value="HTH_motif"/>
</dbReference>
<dbReference type="CDD" id="cd00086">
    <property type="entry name" value="homeodomain"/>
    <property type="match status" value="1"/>
</dbReference>
<keyword evidence="5" id="KW-0804">Transcription</keyword>
<evidence type="ECO:0000256" key="5">
    <source>
        <dbReference type="ARBA" id="ARBA00023163"/>
    </source>
</evidence>
<accession>A0A811P9E5</accession>
<dbReference type="InterPro" id="IPR042160">
    <property type="entry name" value="HD-Zip_IV"/>
</dbReference>
<organism evidence="11 12">
    <name type="scientific">Miscanthus lutarioriparius</name>
    <dbReference type="NCBI Taxonomy" id="422564"/>
    <lineage>
        <taxon>Eukaryota</taxon>
        <taxon>Viridiplantae</taxon>
        <taxon>Streptophyta</taxon>
        <taxon>Embryophyta</taxon>
        <taxon>Tracheophyta</taxon>
        <taxon>Spermatophyta</taxon>
        <taxon>Magnoliopsida</taxon>
        <taxon>Liliopsida</taxon>
        <taxon>Poales</taxon>
        <taxon>Poaceae</taxon>
        <taxon>PACMAD clade</taxon>
        <taxon>Panicoideae</taxon>
        <taxon>Andropogonodae</taxon>
        <taxon>Andropogoneae</taxon>
        <taxon>Saccharinae</taxon>
        <taxon>Miscanthus</taxon>
    </lineage>
</organism>
<dbReference type="GO" id="GO:0003677">
    <property type="term" value="F:DNA binding"/>
    <property type="evidence" value="ECO:0007669"/>
    <property type="project" value="UniProtKB-UniRule"/>
</dbReference>
<dbReference type="EMBL" id="CAJGYO010000006">
    <property type="protein sequence ID" value="CAD6236691.1"/>
    <property type="molecule type" value="Genomic_DNA"/>
</dbReference>
<dbReference type="GO" id="GO:0005634">
    <property type="term" value="C:nucleus"/>
    <property type="evidence" value="ECO:0007669"/>
    <property type="project" value="UniProtKB-SubCell"/>
</dbReference>
<evidence type="ECO:0000256" key="3">
    <source>
        <dbReference type="ARBA" id="ARBA00023125"/>
    </source>
</evidence>
<dbReference type="AlphaFoldDB" id="A0A811P9E5"/>
<evidence type="ECO:0000256" key="6">
    <source>
        <dbReference type="ARBA" id="ARBA00023242"/>
    </source>
</evidence>
<evidence type="ECO:0000313" key="12">
    <source>
        <dbReference type="Proteomes" id="UP000604825"/>
    </source>
</evidence>
<protein>
    <recommendedName>
        <fullName evidence="10">Homeobox domain-containing protein</fullName>
    </recommendedName>
</protein>
<dbReference type="InterPro" id="IPR001356">
    <property type="entry name" value="HD"/>
</dbReference>
<dbReference type="InterPro" id="IPR017970">
    <property type="entry name" value="Homeobox_CS"/>
</dbReference>
<dbReference type="SMART" id="SM00389">
    <property type="entry name" value="HOX"/>
    <property type="match status" value="1"/>
</dbReference>
<dbReference type="GO" id="GO:0000981">
    <property type="term" value="F:DNA-binding transcription factor activity, RNA polymerase II-specific"/>
    <property type="evidence" value="ECO:0007669"/>
    <property type="project" value="InterPro"/>
</dbReference>
<dbReference type="PROSITE" id="PS50071">
    <property type="entry name" value="HOMEOBOX_2"/>
    <property type="match status" value="1"/>
</dbReference>
<sequence length="91" mass="10859">MTKAFKESPHPDEKQRQQLSEQLGLSASQVKFWFQNRRCQTKVTEERHENSLLKPELEKLREENRVMRELIKKSLRSQGQLLRLENAKLKA</sequence>
<feature type="DNA-binding region" description="Homeobox" evidence="7">
    <location>
        <begin position="3"/>
        <end position="45"/>
    </location>
</feature>
<dbReference type="PANTHER" id="PTHR45654">
    <property type="entry name" value="HOMEOBOX-LEUCINE ZIPPER PROTEIN MERISTEM L1"/>
    <property type="match status" value="1"/>
</dbReference>
<dbReference type="Proteomes" id="UP000604825">
    <property type="component" value="Unassembled WGS sequence"/>
</dbReference>
<keyword evidence="3 7" id="KW-0238">DNA-binding</keyword>
<evidence type="ECO:0000259" key="10">
    <source>
        <dbReference type="PROSITE" id="PS50071"/>
    </source>
</evidence>
<keyword evidence="4 7" id="KW-0371">Homeobox</keyword>
<comment type="subcellular location">
    <subcellularLocation>
        <location evidence="1 7 8">Nucleus</location>
    </subcellularLocation>
</comment>
<dbReference type="InterPro" id="IPR009057">
    <property type="entry name" value="Homeodomain-like_sf"/>
</dbReference>
<feature type="compositionally biased region" description="Basic and acidic residues" evidence="9">
    <location>
        <begin position="1"/>
        <end position="16"/>
    </location>
</feature>
<gene>
    <name evidence="11" type="ORF">NCGR_LOCUS24517</name>
</gene>
<keyword evidence="6 7" id="KW-0539">Nucleus</keyword>
<dbReference type="Gene3D" id="1.10.10.60">
    <property type="entry name" value="Homeodomain-like"/>
    <property type="match status" value="1"/>
</dbReference>
<keyword evidence="2" id="KW-0805">Transcription regulation</keyword>
<dbReference type="PROSITE" id="PS00027">
    <property type="entry name" value="HOMEOBOX_1"/>
    <property type="match status" value="1"/>
</dbReference>
<dbReference type="PANTHER" id="PTHR45654:SF24">
    <property type="entry name" value="HOMEOBOX-LEUCINE ZIPPER PROTEIN GLABRA 2"/>
    <property type="match status" value="1"/>
</dbReference>
<reference evidence="11" key="1">
    <citation type="submission" date="2020-10" db="EMBL/GenBank/DDBJ databases">
        <authorList>
            <person name="Han B."/>
            <person name="Lu T."/>
            <person name="Zhao Q."/>
            <person name="Huang X."/>
            <person name="Zhao Y."/>
        </authorList>
    </citation>
    <scope>NUCLEOTIDE SEQUENCE</scope>
</reference>